<comment type="catalytic activity">
    <reaction evidence="6">
        <text>dimethylallyl phosphate + FMNH2 = prenylated FMNH2 + phosphate</text>
        <dbReference type="Rhea" id="RHEA:37743"/>
        <dbReference type="ChEBI" id="CHEBI:43474"/>
        <dbReference type="ChEBI" id="CHEBI:57618"/>
        <dbReference type="ChEBI" id="CHEBI:87467"/>
        <dbReference type="ChEBI" id="CHEBI:88052"/>
        <dbReference type="EC" id="2.5.1.129"/>
    </reaction>
</comment>
<dbReference type="EC" id="2.5.1.129" evidence="6"/>
<evidence type="ECO:0000313" key="10">
    <source>
        <dbReference type="Proteomes" id="UP000019484"/>
    </source>
</evidence>
<feature type="binding site" evidence="6">
    <location>
        <position position="189"/>
    </location>
    <ligand>
        <name>FMN</name>
        <dbReference type="ChEBI" id="CHEBI:58210"/>
    </ligand>
</feature>
<feature type="binding site" evidence="6">
    <location>
        <position position="219"/>
    </location>
    <ligand>
        <name>dimethylallyl phosphate</name>
        <dbReference type="ChEBI" id="CHEBI:88052"/>
    </ligand>
</feature>
<keyword evidence="10" id="KW-1185">Reference proteome</keyword>
<name>W9YM17_9EURO</name>
<dbReference type="NCBIfam" id="NF004685">
    <property type="entry name" value="PRK06029.1"/>
    <property type="match status" value="1"/>
</dbReference>
<evidence type="ECO:0000256" key="1">
    <source>
        <dbReference type="ARBA" id="ARBA00022602"/>
    </source>
</evidence>
<comment type="function">
    <text evidence="6">Flavin prenyltransferase that catalyzes the synthesis of the prenylated FMN cofactor (prenyl-FMN) for the ferulic acid decarboxylase FDC1. The prenyltransferase is metal-independent and links a dimethylallyl moiety from dimethylallyl monophosphate (DMAP) to the flavin N5 and C6 atoms of FMN.</text>
</comment>
<dbReference type="NCBIfam" id="TIGR00421">
    <property type="entry name" value="ubiX_pad"/>
    <property type="match status" value="1"/>
</dbReference>
<comment type="similarity">
    <text evidence="5 6">Belongs to the UbiX/PAD1 family.</text>
</comment>
<dbReference type="eggNOG" id="ENOG502QWR5">
    <property type="taxonomic scope" value="Eukaryota"/>
</dbReference>
<sequence>MNKWLQFLPTVSHAQKRPGRAPSLNEGANDYSEKEGSQSNSSKIDEQTTNSASERTAEAIPVTPRPRRKRVIVAMTGATGAILGIRLLEQLRQLDVETHLVMSKWAEATITYETDFKIPQVRALATKAYSSQDVSAPISSGSFRIDGMFVVPCSMKTLSSIASGYGDDLISRACDVTLKERRRLIVVARETPLTGIHLENMLRVTNNGGIIFPPVPAFYIRPSSVDDLVNQSVGRMLDLIGIDAGNFERWDGFRKPTHSKHM</sequence>
<dbReference type="PANTHER" id="PTHR43374:SF1">
    <property type="entry name" value="FLAVIN PRENYLTRANSFERASE PAD1, MITOCHONDRIAL"/>
    <property type="match status" value="1"/>
</dbReference>
<keyword evidence="4 6" id="KW-0808">Transferase</keyword>
<feature type="region of interest" description="Disordered" evidence="7">
    <location>
        <begin position="9"/>
        <end position="63"/>
    </location>
</feature>
<dbReference type="InterPro" id="IPR036551">
    <property type="entry name" value="Flavin_trans-like"/>
</dbReference>
<evidence type="ECO:0000256" key="4">
    <source>
        <dbReference type="ARBA" id="ARBA00022679"/>
    </source>
</evidence>
<keyword evidence="1 6" id="KW-0637">Prenyltransferase</keyword>
<protein>
    <recommendedName>
        <fullName evidence="6">Flavin prenyltransferase PAD1, mitochondrial</fullName>
        <ecNumber evidence="6">2.5.1.129</ecNumber>
    </recommendedName>
</protein>
<evidence type="ECO:0000256" key="3">
    <source>
        <dbReference type="ARBA" id="ARBA00022643"/>
    </source>
</evidence>
<accession>W9YM17</accession>
<dbReference type="Proteomes" id="UP000019484">
    <property type="component" value="Unassembled WGS sequence"/>
</dbReference>
<dbReference type="HOGENOM" id="CLU_074522_1_1_1"/>
<evidence type="ECO:0000256" key="5">
    <source>
        <dbReference type="ARBA" id="ARBA00060793"/>
    </source>
</evidence>
<organism evidence="9 10">
    <name type="scientific">Capronia coronata CBS 617.96</name>
    <dbReference type="NCBI Taxonomy" id="1182541"/>
    <lineage>
        <taxon>Eukaryota</taxon>
        <taxon>Fungi</taxon>
        <taxon>Dikarya</taxon>
        <taxon>Ascomycota</taxon>
        <taxon>Pezizomycotina</taxon>
        <taxon>Eurotiomycetes</taxon>
        <taxon>Chaetothyriomycetidae</taxon>
        <taxon>Chaetothyriales</taxon>
        <taxon>Herpotrichiellaceae</taxon>
        <taxon>Capronia</taxon>
    </lineage>
</organism>
<comment type="subunit">
    <text evidence="6">Oligomer.</text>
</comment>
<evidence type="ECO:0000256" key="7">
    <source>
        <dbReference type="SAM" id="MobiDB-lite"/>
    </source>
</evidence>
<dbReference type="InterPro" id="IPR004507">
    <property type="entry name" value="UbiX-like"/>
</dbReference>
<dbReference type="Gene3D" id="3.40.50.1950">
    <property type="entry name" value="Flavin prenyltransferase-like"/>
    <property type="match status" value="1"/>
</dbReference>
<dbReference type="SUPFAM" id="SSF52507">
    <property type="entry name" value="Homo-oligomeric flavin-containing Cys decarboxylases, HFCD"/>
    <property type="match status" value="1"/>
</dbReference>
<feature type="binding site" evidence="6">
    <location>
        <position position="103"/>
    </location>
    <ligand>
        <name>FMN</name>
        <dbReference type="ChEBI" id="CHEBI:58210"/>
    </ligand>
</feature>
<dbReference type="InterPro" id="IPR003382">
    <property type="entry name" value="Flavoprotein"/>
</dbReference>
<feature type="domain" description="Flavoprotein" evidence="8">
    <location>
        <begin position="69"/>
        <end position="238"/>
    </location>
</feature>
<feature type="binding site" evidence="6">
    <location>
        <begin position="77"/>
        <end position="79"/>
    </location>
    <ligand>
        <name>FMN</name>
        <dbReference type="ChEBI" id="CHEBI:58210"/>
    </ligand>
</feature>
<dbReference type="GeneID" id="19158718"/>
<dbReference type="GO" id="GO:0016831">
    <property type="term" value="F:carboxy-lyase activity"/>
    <property type="evidence" value="ECO:0007669"/>
    <property type="project" value="TreeGrafter"/>
</dbReference>
<feature type="binding site" evidence="6">
    <location>
        <begin position="154"/>
        <end position="157"/>
    </location>
    <ligand>
        <name>FMN</name>
        <dbReference type="ChEBI" id="CHEBI:58210"/>
    </ligand>
</feature>
<gene>
    <name evidence="6" type="primary">PAD1</name>
    <name evidence="9" type="ORF">A1O1_03829</name>
</gene>
<dbReference type="STRING" id="1182541.W9YM17"/>
<reference evidence="9 10" key="1">
    <citation type="submission" date="2013-03" db="EMBL/GenBank/DDBJ databases">
        <title>The Genome Sequence of Capronia coronata CBS 617.96.</title>
        <authorList>
            <consortium name="The Broad Institute Genomics Platform"/>
            <person name="Cuomo C."/>
            <person name="de Hoog S."/>
            <person name="Gorbushina A."/>
            <person name="Walker B."/>
            <person name="Young S.K."/>
            <person name="Zeng Q."/>
            <person name="Gargeya S."/>
            <person name="Fitzgerald M."/>
            <person name="Haas B."/>
            <person name="Abouelleil A."/>
            <person name="Allen A.W."/>
            <person name="Alvarado L."/>
            <person name="Arachchi H.M."/>
            <person name="Berlin A.M."/>
            <person name="Chapman S.B."/>
            <person name="Gainer-Dewar J."/>
            <person name="Goldberg J."/>
            <person name="Griggs A."/>
            <person name="Gujja S."/>
            <person name="Hansen M."/>
            <person name="Howarth C."/>
            <person name="Imamovic A."/>
            <person name="Ireland A."/>
            <person name="Larimer J."/>
            <person name="McCowan C."/>
            <person name="Murphy C."/>
            <person name="Pearson M."/>
            <person name="Poon T.W."/>
            <person name="Priest M."/>
            <person name="Roberts A."/>
            <person name="Saif S."/>
            <person name="Shea T."/>
            <person name="Sisk P."/>
            <person name="Sykes S."/>
            <person name="Wortman J."/>
            <person name="Nusbaum C."/>
            <person name="Birren B."/>
        </authorList>
    </citation>
    <scope>NUCLEOTIDE SEQUENCE [LARGE SCALE GENOMIC DNA]</scope>
    <source>
        <strain evidence="9 10">CBS 617.96</strain>
    </source>
</reference>
<keyword evidence="3 6" id="KW-0288">FMN</keyword>
<feature type="compositionally biased region" description="Polar residues" evidence="7">
    <location>
        <begin position="37"/>
        <end position="54"/>
    </location>
</feature>
<dbReference type="GO" id="GO:0106141">
    <property type="term" value="F:flavin prenyltransferase activity"/>
    <property type="evidence" value="ECO:0007669"/>
    <property type="project" value="UniProtKB-EC"/>
</dbReference>
<dbReference type="FunFam" id="3.40.50.1950:FF:000001">
    <property type="entry name" value="Flavin prenyltransferase UbiX"/>
    <property type="match status" value="1"/>
</dbReference>
<proteinExistence type="inferred from homology"/>
<evidence type="ECO:0000256" key="6">
    <source>
        <dbReference type="HAMAP-Rule" id="MF_03197"/>
    </source>
</evidence>
<dbReference type="Pfam" id="PF02441">
    <property type="entry name" value="Flavoprotein"/>
    <property type="match status" value="1"/>
</dbReference>
<feature type="binding site" evidence="6">
    <location>
        <position position="235"/>
    </location>
    <ligand>
        <name>dimethylallyl phosphate</name>
        <dbReference type="ChEBI" id="CHEBI:88052"/>
    </ligand>
</feature>
<evidence type="ECO:0000259" key="8">
    <source>
        <dbReference type="Pfam" id="PF02441"/>
    </source>
</evidence>
<keyword evidence="2 6" id="KW-0285">Flavoprotein</keyword>
<dbReference type="GO" id="GO:0005739">
    <property type="term" value="C:mitochondrion"/>
    <property type="evidence" value="ECO:0007669"/>
    <property type="project" value="UniProtKB-SubCell"/>
</dbReference>
<comment type="caution">
    <text evidence="9">The sequence shown here is derived from an EMBL/GenBank/DDBJ whole genome shotgun (WGS) entry which is preliminary data.</text>
</comment>
<keyword evidence="6" id="KW-0496">Mitochondrion</keyword>
<dbReference type="EMBL" id="AMWN01000003">
    <property type="protein sequence ID" value="EXJ90725.1"/>
    <property type="molecule type" value="Genomic_DNA"/>
</dbReference>
<dbReference type="HAMAP" id="MF_01984">
    <property type="entry name" value="ubiX_pad"/>
    <property type="match status" value="1"/>
</dbReference>
<comment type="subcellular location">
    <subcellularLocation>
        <location evidence="6">Mitochondrion</location>
    </subcellularLocation>
</comment>
<dbReference type="AlphaFoldDB" id="W9YM17"/>
<dbReference type="RefSeq" id="XP_007722919.1">
    <property type="nucleotide sequence ID" value="XM_007724729.1"/>
</dbReference>
<dbReference type="OrthoDB" id="5126881at2759"/>
<evidence type="ECO:0000256" key="2">
    <source>
        <dbReference type="ARBA" id="ARBA00022630"/>
    </source>
</evidence>
<evidence type="ECO:0000313" key="9">
    <source>
        <dbReference type="EMBL" id="EXJ90725.1"/>
    </source>
</evidence>
<dbReference type="PANTHER" id="PTHR43374">
    <property type="entry name" value="FLAVIN PRENYLTRANSFERASE"/>
    <property type="match status" value="1"/>
</dbReference>
<keyword evidence="9" id="KW-0456">Lyase</keyword>